<evidence type="ECO:0000256" key="1">
    <source>
        <dbReference type="SAM" id="MobiDB-lite"/>
    </source>
</evidence>
<proteinExistence type="predicted"/>
<organism evidence="2">
    <name type="scientific">Anopheles atroparvus</name>
    <name type="common">European mosquito</name>
    <dbReference type="NCBI Taxonomy" id="41427"/>
    <lineage>
        <taxon>Eukaryota</taxon>
        <taxon>Metazoa</taxon>
        <taxon>Ecdysozoa</taxon>
        <taxon>Arthropoda</taxon>
        <taxon>Hexapoda</taxon>
        <taxon>Insecta</taxon>
        <taxon>Pterygota</taxon>
        <taxon>Neoptera</taxon>
        <taxon>Endopterygota</taxon>
        <taxon>Diptera</taxon>
        <taxon>Nematocera</taxon>
        <taxon>Culicoidea</taxon>
        <taxon>Culicidae</taxon>
        <taxon>Anophelinae</taxon>
        <taxon>Anopheles</taxon>
    </lineage>
</organism>
<name>A0A182JGF4_ANOAO</name>
<dbReference type="EnsemblMetazoa" id="AATE017617-RA">
    <property type="protein sequence ID" value="AATE017617-PA.1"/>
    <property type="gene ID" value="AATE017617"/>
</dbReference>
<feature type="compositionally biased region" description="Low complexity" evidence="1">
    <location>
        <begin position="80"/>
        <end position="91"/>
    </location>
</feature>
<evidence type="ECO:0000313" key="2">
    <source>
        <dbReference type="EnsemblMetazoa" id="AATE017617-PA.1"/>
    </source>
</evidence>
<accession>A0A182JGF4</accession>
<dbReference type="VEuPathDB" id="VectorBase:AATE017617"/>
<protein>
    <submittedName>
        <fullName evidence="2">Uncharacterized protein</fullName>
    </submittedName>
</protein>
<feature type="region of interest" description="Disordered" evidence="1">
    <location>
        <begin position="63"/>
        <end position="98"/>
    </location>
</feature>
<dbReference type="AlphaFoldDB" id="A0A182JGF4"/>
<reference evidence="2" key="1">
    <citation type="submission" date="2022-08" db="UniProtKB">
        <authorList>
            <consortium name="EnsemblMetazoa"/>
        </authorList>
    </citation>
    <scope>IDENTIFICATION</scope>
    <source>
        <strain evidence="2">EBRO</strain>
    </source>
</reference>
<sequence length="143" mass="16203">MTNERTTFAIHRRDDISRFRSSTISASSHHREWDEKECEERGGKRVTLRSVCARIQGRWCDTRSYTSGRPSPHGMLQDCTPTSTPSRTSGPPASPRQTPWSGWLLVQIVRCSETRLAYGSSNWAAHSSLSMMSVRMNWSRVGS</sequence>